<keyword evidence="8" id="KW-0718">Serine biosynthesis</keyword>
<dbReference type="GeneID" id="71855676"/>
<evidence type="ECO:0000256" key="7">
    <source>
        <dbReference type="ARBA" id="ARBA00022842"/>
    </source>
</evidence>
<dbReference type="NCBIfam" id="TIGR01488">
    <property type="entry name" value="HAD-SF-IB"/>
    <property type="match status" value="1"/>
</dbReference>
<comment type="caution">
    <text evidence="9">The sequence shown here is derived from an EMBL/GenBank/DDBJ whole genome shotgun (WGS) entry which is preliminary data.</text>
</comment>
<keyword evidence="7" id="KW-0460">Magnesium</keyword>
<evidence type="ECO:0000313" key="9">
    <source>
        <dbReference type="EMBL" id="MFC4248459.1"/>
    </source>
</evidence>
<evidence type="ECO:0000313" key="10">
    <source>
        <dbReference type="Proteomes" id="UP001595821"/>
    </source>
</evidence>
<protein>
    <recommendedName>
        <fullName evidence="3">phosphoserine phosphatase</fullName>
        <ecNumber evidence="3">3.1.3.3</ecNumber>
    </recommendedName>
</protein>
<dbReference type="PANTHER" id="PTHR43344">
    <property type="entry name" value="PHOSPHOSERINE PHOSPHATASE"/>
    <property type="match status" value="1"/>
</dbReference>
<comment type="cofactor">
    <cofactor evidence="1">
        <name>Mg(2+)</name>
        <dbReference type="ChEBI" id="CHEBI:18420"/>
    </cofactor>
</comment>
<evidence type="ECO:0000256" key="5">
    <source>
        <dbReference type="ARBA" id="ARBA00022723"/>
    </source>
</evidence>
<dbReference type="AlphaFoldDB" id="A0ABD5P2I6"/>
<proteinExistence type="predicted"/>
<keyword evidence="6 9" id="KW-0378">Hydrolase</keyword>
<dbReference type="InterPro" id="IPR036412">
    <property type="entry name" value="HAD-like_sf"/>
</dbReference>
<dbReference type="Pfam" id="PF12710">
    <property type="entry name" value="HAD"/>
    <property type="match status" value="1"/>
</dbReference>
<accession>A0ABD5P2I6</accession>
<evidence type="ECO:0000256" key="6">
    <source>
        <dbReference type="ARBA" id="ARBA00022801"/>
    </source>
</evidence>
<evidence type="ECO:0000256" key="8">
    <source>
        <dbReference type="ARBA" id="ARBA00023299"/>
    </source>
</evidence>
<evidence type="ECO:0000256" key="4">
    <source>
        <dbReference type="ARBA" id="ARBA00022605"/>
    </source>
</evidence>
<dbReference type="EC" id="3.1.3.3" evidence="3"/>
<name>A0ABD5P2I6_9EURY</name>
<dbReference type="GO" id="GO:0046872">
    <property type="term" value="F:metal ion binding"/>
    <property type="evidence" value="ECO:0007669"/>
    <property type="project" value="UniProtKB-KW"/>
</dbReference>
<organism evidence="9 10">
    <name type="scientific">Natribaculum luteum</name>
    <dbReference type="NCBI Taxonomy" id="1586232"/>
    <lineage>
        <taxon>Archaea</taxon>
        <taxon>Methanobacteriati</taxon>
        <taxon>Methanobacteriota</taxon>
        <taxon>Stenosarchaea group</taxon>
        <taxon>Halobacteria</taxon>
        <taxon>Halobacteriales</taxon>
        <taxon>Natrialbaceae</taxon>
        <taxon>Natribaculum</taxon>
    </lineage>
</organism>
<evidence type="ECO:0000256" key="3">
    <source>
        <dbReference type="ARBA" id="ARBA00012640"/>
    </source>
</evidence>
<gene>
    <name evidence="9" type="ORF">ACFOZ7_16240</name>
</gene>
<dbReference type="GO" id="GO:0016787">
    <property type="term" value="F:hydrolase activity"/>
    <property type="evidence" value="ECO:0007669"/>
    <property type="project" value="UniProtKB-KW"/>
</dbReference>
<sequence length="218" mass="23743">MTLVAFDFDETLTQWDLSVLLGREYDVGSEIRGLLEQGLRDEVDFETSLRQRVSLLEGMPEERVDAAFERCTLRDGAAELLTDLRRSDVSVAIVTGSFERGVEAALERAEVAVDHLVANRLVLENGALTGDVDGPLLEGQKDQALVELAVAEGTDLDRTIAVGGGATDVPMLQAAGAAVGYDPEQAVERYCDDVVTSMRKLRLYFEQHDVVETGGAER</sequence>
<evidence type="ECO:0000256" key="2">
    <source>
        <dbReference type="ARBA" id="ARBA00005135"/>
    </source>
</evidence>
<keyword evidence="4" id="KW-0028">Amino-acid biosynthesis</keyword>
<dbReference type="SUPFAM" id="SSF56784">
    <property type="entry name" value="HAD-like"/>
    <property type="match status" value="1"/>
</dbReference>
<dbReference type="EMBL" id="JBHSDJ010000123">
    <property type="protein sequence ID" value="MFC4248459.1"/>
    <property type="molecule type" value="Genomic_DNA"/>
</dbReference>
<dbReference type="RefSeq" id="WP_246970488.1">
    <property type="nucleotide sequence ID" value="NZ_CP095397.1"/>
</dbReference>
<dbReference type="InterPro" id="IPR023214">
    <property type="entry name" value="HAD_sf"/>
</dbReference>
<dbReference type="GO" id="GO:0006564">
    <property type="term" value="P:L-serine biosynthetic process"/>
    <property type="evidence" value="ECO:0007669"/>
    <property type="project" value="UniProtKB-KW"/>
</dbReference>
<dbReference type="PANTHER" id="PTHR43344:SF2">
    <property type="entry name" value="PHOSPHOSERINE PHOSPHATASE"/>
    <property type="match status" value="1"/>
</dbReference>
<dbReference type="Gene3D" id="3.40.50.1000">
    <property type="entry name" value="HAD superfamily/HAD-like"/>
    <property type="match status" value="1"/>
</dbReference>
<evidence type="ECO:0000256" key="1">
    <source>
        <dbReference type="ARBA" id="ARBA00001946"/>
    </source>
</evidence>
<comment type="pathway">
    <text evidence="2">Amino-acid biosynthesis; L-serine biosynthesis; L-serine from 3-phospho-D-glycerate: step 3/3.</text>
</comment>
<dbReference type="InterPro" id="IPR050582">
    <property type="entry name" value="HAD-like_SerB"/>
</dbReference>
<keyword evidence="5" id="KW-0479">Metal-binding</keyword>
<reference evidence="9 10" key="1">
    <citation type="journal article" date="2014" name="Int. J. Syst. Evol. Microbiol.">
        <title>Complete genome sequence of Corynebacterium casei LMG S-19264T (=DSM 44701T), isolated from a smear-ripened cheese.</title>
        <authorList>
            <consortium name="US DOE Joint Genome Institute (JGI-PGF)"/>
            <person name="Walter F."/>
            <person name="Albersmeier A."/>
            <person name="Kalinowski J."/>
            <person name="Ruckert C."/>
        </authorList>
    </citation>
    <scope>NUCLEOTIDE SEQUENCE [LARGE SCALE GENOMIC DNA]</scope>
    <source>
        <strain evidence="9 10">IBRC-M 10912</strain>
    </source>
</reference>
<dbReference type="Proteomes" id="UP001595821">
    <property type="component" value="Unassembled WGS sequence"/>
</dbReference>